<reference evidence="4 5" key="1">
    <citation type="submission" date="2018-02" db="EMBL/GenBank/DDBJ databases">
        <title>The genomes of Aspergillus section Nigri reveals drivers in fungal speciation.</title>
        <authorList>
            <consortium name="DOE Joint Genome Institute"/>
            <person name="Vesth T.C."/>
            <person name="Nybo J."/>
            <person name="Theobald S."/>
            <person name="Brandl J."/>
            <person name="Frisvad J.C."/>
            <person name="Nielsen K.F."/>
            <person name="Lyhne E.K."/>
            <person name="Kogle M.E."/>
            <person name="Kuo A."/>
            <person name="Riley R."/>
            <person name="Clum A."/>
            <person name="Nolan M."/>
            <person name="Lipzen A."/>
            <person name="Salamov A."/>
            <person name="Henrissat B."/>
            <person name="Wiebenga A."/>
            <person name="De vries R.P."/>
            <person name="Grigoriev I.V."/>
            <person name="Mortensen U.H."/>
            <person name="Andersen M.R."/>
            <person name="Baker S.E."/>
        </authorList>
    </citation>
    <scope>NUCLEOTIDE SEQUENCE [LARGE SCALE GENOMIC DNA]</scope>
    <source>
        <strain evidence="4 5">CBS 707.79</strain>
    </source>
</reference>
<evidence type="ECO:0000259" key="3">
    <source>
        <dbReference type="PROSITE" id="PS50966"/>
    </source>
</evidence>
<organism evidence="4 5">
    <name type="scientific">Aspergillus ellipticus CBS 707.79</name>
    <dbReference type="NCBI Taxonomy" id="1448320"/>
    <lineage>
        <taxon>Eukaryota</taxon>
        <taxon>Fungi</taxon>
        <taxon>Dikarya</taxon>
        <taxon>Ascomycota</taxon>
        <taxon>Pezizomycotina</taxon>
        <taxon>Eurotiomycetes</taxon>
        <taxon>Eurotiomycetidae</taxon>
        <taxon>Eurotiales</taxon>
        <taxon>Aspergillaceae</taxon>
        <taxon>Aspergillus</taxon>
        <taxon>Aspergillus subgen. Circumdati</taxon>
    </lineage>
</organism>
<feature type="region of interest" description="Disordered" evidence="2">
    <location>
        <begin position="440"/>
        <end position="461"/>
    </location>
</feature>
<feature type="compositionally biased region" description="Basic and acidic residues" evidence="2">
    <location>
        <begin position="23"/>
        <end position="32"/>
    </location>
</feature>
<name>A0A319D880_9EURO</name>
<feature type="domain" description="SWIM-type" evidence="3">
    <location>
        <begin position="108"/>
        <end position="143"/>
    </location>
</feature>
<evidence type="ECO:0000256" key="2">
    <source>
        <dbReference type="SAM" id="MobiDB-lite"/>
    </source>
</evidence>
<dbReference type="AlphaFoldDB" id="A0A319D880"/>
<dbReference type="Proteomes" id="UP000247810">
    <property type="component" value="Unassembled WGS sequence"/>
</dbReference>
<evidence type="ECO:0000256" key="1">
    <source>
        <dbReference type="PROSITE-ProRule" id="PRU00325"/>
    </source>
</evidence>
<gene>
    <name evidence="4" type="ORF">BO71DRAFT_381399</name>
</gene>
<evidence type="ECO:0000313" key="5">
    <source>
        <dbReference type="Proteomes" id="UP000247810"/>
    </source>
</evidence>
<dbReference type="OrthoDB" id="5387895at2759"/>
<dbReference type="PROSITE" id="PS50966">
    <property type="entry name" value="ZF_SWIM"/>
    <property type="match status" value="1"/>
</dbReference>
<keyword evidence="5" id="KW-1185">Reference proteome</keyword>
<keyword evidence="1" id="KW-0862">Zinc</keyword>
<accession>A0A319D880</accession>
<keyword evidence="1" id="KW-0863">Zinc-finger</keyword>
<dbReference type="VEuPathDB" id="FungiDB:BO71DRAFT_381399"/>
<protein>
    <recommendedName>
        <fullName evidence="3">SWIM-type domain-containing protein</fullName>
    </recommendedName>
</protein>
<evidence type="ECO:0000313" key="4">
    <source>
        <dbReference type="EMBL" id="PYH93469.1"/>
    </source>
</evidence>
<dbReference type="GO" id="GO:0008270">
    <property type="term" value="F:zinc ion binding"/>
    <property type="evidence" value="ECO:0007669"/>
    <property type="project" value="UniProtKB-KW"/>
</dbReference>
<dbReference type="EMBL" id="KZ825892">
    <property type="protein sequence ID" value="PYH93469.1"/>
    <property type="molecule type" value="Genomic_DNA"/>
</dbReference>
<proteinExistence type="predicted"/>
<keyword evidence="1" id="KW-0479">Metal-binding</keyword>
<sequence>MSAPTKQFHDLSITRDMPTTRSQPERQPHSDDSDSSELLESGSDDSHAEEGDSAASLTVRGRSGITYDLAKLDSDSEARALVGLTSQFNVVSCCATRTGFDFQFTEQPRVHIGTDGYTCTCSTFPSRPEVACQHIFWLLDQLHGCLIPQPPASDVLLSSDGRLPRFGHIEHLLDGKLETIAGQLSWQYVRSEAEGGMGRQEMVRDILSAFDTVILPEDFRLDLVDDAGQSRTPEQCVVQGDFEATMFRLAVHDDAVYSSLCKAMPIGACAAIYFDKVHQRLRKLLADFDRYCLTGQAPTGTADMKIETVIEEIQNHVRHAGKNIIARAPHGMEGAAKTLIFLLEDICGRNKDALDGNRWRKTTFHGEDEDQRNLFHQLIGRVDETSDSFILDDLQKMPASDLYQFEGRLKAILRRIEVERAPKTYILKLSTLIRAAEASTASAGQKRPASATSRGDSKRTR</sequence>
<dbReference type="InterPro" id="IPR007527">
    <property type="entry name" value="Znf_SWIM"/>
</dbReference>
<feature type="region of interest" description="Disordered" evidence="2">
    <location>
        <begin position="1"/>
        <end position="57"/>
    </location>
</feature>